<dbReference type="STRING" id="181874.A0A409YPS2"/>
<dbReference type="InterPro" id="IPR012919">
    <property type="entry name" value="SUN_dom"/>
</dbReference>
<name>A0A409YPS2_9AGAR</name>
<dbReference type="Pfam" id="PF07738">
    <property type="entry name" value="Sad1_UNC"/>
    <property type="match status" value="2"/>
</dbReference>
<comment type="subcellular location">
    <subcellularLocation>
        <location evidence="1">Membrane</location>
    </subcellularLocation>
</comment>
<dbReference type="Gene3D" id="2.60.120.260">
    <property type="entry name" value="Galactose-binding domain-like"/>
    <property type="match status" value="1"/>
</dbReference>
<evidence type="ECO:0000313" key="7">
    <source>
        <dbReference type="EMBL" id="PPR05002.1"/>
    </source>
</evidence>
<evidence type="ECO:0000259" key="6">
    <source>
        <dbReference type="PROSITE" id="PS51469"/>
    </source>
</evidence>
<organism evidence="7 8">
    <name type="scientific">Panaeolus cyanescens</name>
    <dbReference type="NCBI Taxonomy" id="181874"/>
    <lineage>
        <taxon>Eukaryota</taxon>
        <taxon>Fungi</taxon>
        <taxon>Dikarya</taxon>
        <taxon>Basidiomycota</taxon>
        <taxon>Agaricomycotina</taxon>
        <taxon>Agaricomycetes</taxon>
        <taxon>Agaricomycetidae</taxon>
        <taxon>Agaricales</taxon>
        <taxon>Agaricineae</taxon>
        <taxon>Galeropsidaceae</taxon>
        <taxon>Panaeolus</taxon>
    </lineage>
</organism>
<evidence type="ECO:0000256" key="2">
    <source>
        <dbReference type="ARBA" id="ARBA00022692"/>
    </source>
</evidence>
<dbReference type="PANTHER" id="PTHR12911:SF8">
    <property type="entry name" value="KLAROID PROTEIN-RELATED"/>
    <property type="match status" value="1"/>
</dbReference>
<keyword evidence="3 5" id="KW-1133">Transmembrane helix</keyword>
<dbReference type="PANTHER" id="PTHR12911">
    <property type="entry name" value="SAD1/UNC-84-LIKE PROTEIN-RELATED"/>
    <property type="match status" value="1"/>
</dbReference>
<keyword evidence="2 5" id="KW-0812">Transmembrane</keyword>
<dbReference type="AlphaFoldDB" id="A0A409YPS2"/>
<feature type="domain" description="SUN" evidence="6">
    <location>
        <begin position="73"/>
        <end position="264"/>
    </location>
</feature>
<evidence type="ECO:0000256" key="1">
    <source>
        <dbReference type="ARBA" id="ARBA00004370"/>
    </source>
</evidence>
<evidence type="ECO:0000313" key="8">
    <source>
        <dbReference type="Proteomes" id="UP000284842"/>
    </source>
</evidence>
<gene>
    <name evidence="7" type="ORF">CVT24_010228</name>
</gene>
<keyword evidence="4 5" id="KW-0472">Membrane</keyword>
<dbReference type="InParanoid" id="A0A409YPS2"/>
<evidence type="ECO:0000256" key="4">
    <source>
        <dbReference type="ARBA" id="ARBA00023136"/>
    </source>
</evidence>
<sequence>MASTLRQRQKELRDDLDSGISGQIWDHQTHRENVLKEAENELHAMKLNIYTQTFLVCLFASLLMFLHFFLNAKYQQNEHHIFGLGRDFTALKDYASFTNGALVVGSMTTTTSGNTDPSAALHASLIPGHCWRISSSTGQLGVRFKRPINISNITIDHVSKHIVSHVSDAPRQFKIWGLKQQNQANNIPSQSIGLDLPAKQDPAYTYILLLEAEFNPYKGFNIQTYSIPSILKQHDEMDGIVLGIVSNWGHASTCLYRVRVHSVE</sequence>
<dbReference type="GO" id="GO:0043495">
    <property type="term" value="F:protein-membrane adaptor activity"/>
    <property type="evidence" value="ECO:0007669"/>
    <property type="project" value="TreeGrafter"/>
</dbReference>
<comment type="caution">
    <text evidence="7">The sequence shown here is derived from an EMBL/GenBank/DDBJ whole genome shotgun (WGS) entry which is preliminary data.</text>
</comment>
<feature type="transmembrane region" description="Helical" evidence="5">
    <location>
        <begin position="49"/>
        <end position="70"/>
    </location>
</feature>
<dbReference type="InterPro" id="IPR045119">
    <property type="entry name" value="SUN1-5"/>
</dbReference>
<dbReference type="EMBL" id="NHTK01000864">
    <property type="protein sequence ID" value="PPR05002.1"/>
    <property type="molecule type" value="Genomic_DNA"/>
</dbReference>
<accession>A0A409YPS2</accession>
<reference evidence="7 8" key="1">
    <citation type="journal article" date="2018" name="Evol. Lett.">
        <title>Horizontal gene cluster transfer increased hallucinogenic mushroom diversity.</title>
        <authorList>
            <person name="Reynolds H.T."/>
            <person name="Vijayakumar V."/>
            <person name="Gluck-Thaler E."/>
            <person name="Korotkin H.B."/>
            <person name="Matheny P.B."/>
            <person name="Slot J.C."/>
        </authorList>
    </citation>
    <scope>NUCLEOTIDE SEQUENCE [LARGE SCALE GENOMIC DNA]</scope>
    <source>
        <strain evidence="7 8">2629</strain>
    </source>
</reference>
<proteinExistence type="predicted"/>
<keyword evidence="8" id="KW-1185">Reference proteome</keyword>
<dbReference type="PROSITE" id="PS51469">
    <property type="entry name" value="SUN"/>
    <property type="match status" value="1"/>
</dbReference>
<dbReference type="OrthoDB" id="2659060at2759"/>
<dbReference type="Proteomes" id="UP000284842">
    <property type="component" value="Unassembled WGS sequence"/>
</dbReference>
<evidence type="ECO:0000256" key="3">
    <source>
        <dbReference type="ARBA" id="ARBA00022989"/>
    </source>
</evidence>
<protein>
    <recommendedName>
        <fullName evidence="6">SUN domain-containing protein</fullName>
    </recommendedName>
</protein>
<evidence type="ECO:0000256" key="5">
    <source>
        <dbReference type="SAM" id="Phobius"/>
    </source>
</evidence>
<dbReference type="GO" id="GO:0034993">
    <property type="term" value="C:meiotic nuclear membrane microtubule tethering complex"/>
    <property type="evidence" value="ECO:0007669"/>
    <property type="project" value="TreeGrafter"/>
</dbReference>